<evidence type="ECO:0000313" key="13">
    <source>
        <dbReference type="EMBL" id="WHY53737.1"/>
    </source>
</evidence>
<evidence type="ECO:0000313" key="14">
    <source>
        <dbReference type="Proteomes" id="UP001178322"/>
    </source>
</evidence>
<dbReference type="PIRSF" id="PIRSF000112">
    <property type="entry name" value="Glycerol_dehydrogenase"/>
    <property type="match status" value="1"/>
</dbReference>
<dbReference type="Gene3D" id="1.20.1090.10">
    <property type="entry name" value="Dehydroquinate synthase-like - alpha domain"/>
    <property type="match status" value="1"/>
</dbReference>
<dbReference type="Gene3D" id="3.40.50.1970">
    <property type="match status" value="1"/>
</dbReference>
<feature type="binding site" evidence="11">
    <location>
        <begin position="119"/>
        <end position="122"/>
    </location>
    <ligand>
        <name>NAD(+)</name>
        <dbReference type="ChEBI" id="CHEBI:57540"/>
    </ligand>
</feature>
<evidence type="ECO:0000256" key="4">
    <source>
        <dbReference type="ARBA" id="ARBA00023027"/>
    </source>
</evidence>
<evidence type="ECO:0000256" key="1">
    <source>
        <dbReference type="ARBA" id="ARBA00007358"/>
    </source>
</evidence>
<protein>
    <recommendedName>
        <fullName evidence="7">Glycerol dehydrogenase</fullName>
        <ecNumber evidence="6">1.1.1.6</ecNumber>
    </recommendedName>
</protein>
<dbReference type="PANTHER" id="PTHR43616:SF5">
    <property type="entry name" value="GLYCEROL DEHYDROGENASE 1"/>
    <property type="match status" value="1"/>
</dbReference>
<dbReference type="GO" id="GO:0046872">
    <property type="term" value="F:metal ion binding"/>
    <property type="evidence" value="ECO:0007669"/>
    <property type="project" value="UniProtKB-KW"/>
</dbReference>
<dbReference type="AlphaFoldDB" id="A0AAX3X4T7"/>
<dbReference type="EMBL" id="CP126101">
    <property type="protein sequence ID" value="WHY53737.1"/>
    <property type="molecule type" value="Genomic_DNA"/>
</dbReference>
<dbReference type="PROSITE" id="PS00060">
    <property type="entry name" value="ADH_IRON_2"/>
    <property type="match status" value="1"/>
</dbReference>
<dbReference type="RefSeq" id="WP_283872184.1">
    <property type="nucleotide sequence ID" value="NZ_CP126101.1"/>
</dbReference>
<evidence type="ECO:0000256" key="6">
    <source>
        <dbReference type="ARBA" id="ARBA00039147"/>
    </source>
</evidence>
<dbReference type="NCBIfam" id="NF006941">
    <property type="entry name" value="PRK09423.1"/>
    <property type="match status" value="1"/>
</dbReference>
<accession>A0AAX3X4T7</accession>
<dbReference type="InterPro" id="IPR001670">
    <property type="entry name" value="ADH_Fe/GldA"/>
</dbReference>
<proteinExistence type="inferred from homology"/>
<evidence type="ECO:0000256" key="9">
    <source>
        <dbReference type="PIRSR" id="PIRSR000112-1"/>
    </source>
</evidence>
<dbReference type="PANTHER" id="PTHR43616">
    <property type="entry name" value="GLYCEROL DEHYDROGENASE"/>
    <property type="match status" value="1"/>
</dbReference>
<comment type="cofactor">
    <cofactor evidence="9">
        <name>Zn(2+)</name>
        <dbReference type="ChEBI" id="CHEBI:29105"/>
    </cofactor>
    <text evidence="9">Binds 1 zinc ion per subunit.</text>
</comment>
<feature type="binding site" evidence="11">
    <location>
        <position position="130"/>
    </location>
    <ligand>
        <name>NAD(+)</name>
        <dbReference type="ChEBI" id="CHEBI:57540"/>
    </ligand>
</feature>
<feature type="binding site" evidence="9">
    <location>
        <position position="274"/>
    </location>
    <ligand>
        <name>glycerol</name>
        <dbReference type="ChEBI" id="CHEBI:17754"/>
    </ligand>
</feature>
<feature type="binding site" evidence="11">
    <location>
        <position position="134"/>
    </location>
    <ligand>
        <name>NAD(+)</name>
        <dbReference type="ChEBI" id="CHEBI:57540"/>
    </ligand>
</feature>
<keyword evidence="3 13" id="KW-0560">Oxidoreductase</keyword>
<feature type="domain" description="Alcohol dehydrogenase iron-type/glycerol dehydrogenase GldA" evidence="12">
    <location>
        <begin position="11"/>
        <end position="157"/>
    </location>
</feature>
<dbReference type="Pfam" id="PF00465">
    <property type="entry name" value="Fe-ADH"/>
    <property type="match status" value="1"/>
</dbReference>
<gene>
    <name evidence="13" type="ORF">QNH24_11020</name>
</gene>
<dbReference type="Proteomes" id="UP001178322">
    <property type="component" value="Chromosome"/>
</dbReference>
<keyword evidence="2 9" id="KW-0479">Metal-binding</keyword>
<feature type="binding site" evidence="11">
    <location>
        <position position="128"/>
    </location>
    <ligand>
        <name>NAD(+)</name>
        <dbReference type="ChEBI" id="CHEBI:57540"/>
    </ligand>
</feature>
<feature type="binding site" evidence="11">
    <location>
        <position position="40"/>
    </location>
    <ligand>
        <name>NAD(+)</name>
        <dbReference type="ChEBI" id="CHEBI:57540"/>
    </ligand>
</feature>
<keyword evidence="9" id="KW-0862">Zinc</keyword>
<dbReference type="SUPFAM" id="SSF56796">
    <property type="entry name" value="Dehydroquinate synthase-like"/>
    <property type="match status" value="1"/>
</dbReference>
<dbReference type="InterPro" id="IPR016205">
    <property type="entry name" value="Glycerol_DH"/>
</dbReference>
<evidence type="ECO:0000256" key="11">
    <source>
        <dbReference type="PIRSR" id="PIRSR000112-3"/>
    </source>
</evidence>
<dbReference type="GO" id="GO:0008888">
    <property type="term" value="F:glycerol dehydrogenase (NAD+) activity"/>
    <property type="evidence" value="ECO:0007669"/>
    <property type="project" value="UniProtKB-EC"/>
</dbReference>
<feature type="binding site" evidence="9">
    <location>
        <position position="257"/>
    </location>
    <ligand>
        <name>glycerol</name>
        <dbReference type="ChEBI" id="CHEBI:17754"/>
    </ligand>
</feature>
<name>A0AAX3X4T7_9BACI</name>
<evidence type="ECO:0000256" key="7">
    <source>
        <dbReference type="ARBA" id="ARBA00040132"/>
    </source>
</evidence>
<dbReference type="CDD" id="cd08170">
    <property type="entry name" value="GlyDH"/>
    <property type="match status" value="1"/>
</dbReference>
<evidence type="ECO:0000256" key="8">
    <source>
        <dbReference type="ARBA" id="ARBA00049006"/>
    </source>
</evidence>
<keyword evidence="4 11" id="KW-0520">NAD</keyword>
<comment type="catalytic activity">
    <reaction evidence="8">
        <text>glycerol + NAD(+) = dihydroxyacetone + NADH + H(+)</text>
        <dbReference type="Rhea" id="RHEA:13769"/>
        <dbReference type="ChEBI" id="CHEBI:15378"/>
        <dbReference type="ChEBI" id="CHEBI:16016"/>
        <dbReference type="ChEBI" id="CHEBI:17754"/>
        <dbReference type="ChEBI" id="CHEBI:57540"/>
        <dbReference type="ChEBI" id="CHEBI:57945"/>
        <dbReference type="EC" id="1.1.1.6"/>
    </reaction>
</comment>
<dbReference type="EC" id="1.1.1.6" evidence="6"/>
<evidence type="ECO:0000256" key="3">
    <source>
        <dbReference type="ARBA" id="ARBA00023002"/>
    </source>
</evidence>
<organism evidence="13 14">
    <name type="scientific">Lysinibacillus pakistanensis</name>
    <dbReference type="NCBI Taxonomy" id="759811"/>
    <lineage>
        <taxon>Bacteria</taxon>
        <taxon>Bacillati</taxon>
        <taxon>Bacillota</taxon>
        <taxon>Bacilli</taxon>
        <taxon>Bacillales</taxon>
        <taxon>Bacillaceae</taxon>
        <taxon>Lysinibacillus</taxon>
    </lineage>
</organism>
<evidence type="ECO:0000256" key="5">
    <source>
        <dbReference type="ARBA" id="ARBA00037918"/>
    </source>
</evidence>
<comment type="similarity">
    <text evidence="1">Belongs to the iron-containing alcohol dehydrogenase family.</text>
</comment>
<feature type="binding site" evidence="9">
    <location>
        <position position="174"/>
    </location>
    <ligand>
        <name>glycerol</name>
        <dbReference type="ChEBI" id="CHEBI:17754"/>
    </ligand>
</feature>
<evidence type="ECO:0000256" key="2">
    <source>
        <dbReference type="ARBA" id="ARBA00022723"/>
    </source>
</evidence>
<feature type="binding site" evidence="10">
    <location>
        <position position="274"/>
    </location>
    <ligand>
        <name>Zn(2+)</name>
        <dbReference type="ChEBI" id="CHEBI:29105"/>
        <note>catalytic</note>
    </ligand>
</feature>
<feature type="binding site" evidence="11">
    <location>
        <begin position="97"/>
        <end position="101"/>
    </location>
    <ligand>
        <name>NAD(+)</name>
        <dbReference type="ChEBI" id="CHEBI:57540"/>
    </ligand>
</feature>
<feature type="binding site" evidence="10">
    <location>
        <position position="124"/>
    </location>
    <ligand>
        <name>glycerol</name>
        <dbReference type="ChEBI" id="CHEBI:17754"/>
    </ligand>
</feature>
<comment type="pathway">
    <text evidence="5">Polyol metabolism; glycerol fermentation; glycerone phosphate from glycerol (oxidative route): step 1/2.</text>
</comment>
<sequence length="374" mass="40744">MLKKPKSITSPKKFIVGQNLLEALPNYTKIYGDHAYVICDEFILERAKEEAGRSFGNEGFKSEFVKFNYEITQEEIDKHREAVRQSGANIIVGIGGGKTLDTAKATAYYEQLPVVIFPTIASTDAPCTALAVIYHSDGSFDRYLFLPSNPDIVLADTKILAAAPTRFFVAGIGDALATYFEARACYRKNGDNLVNLKPTLSGLGIAKMCYDTILEYGLQAKIAVNQGITTLAVENTIEATIYLSGVGAEAGGLAAAHAIHNGMTAVPSLHRAQHGEKVVFGLLTQLVLESAPKEEIATVIQFIKEIGLPLTLNDLGMDEFREEEWRKVAEAACAEEDTMKNMPHPVTPDDVYQAIIAANALAEHYKNEVNPKGI</sequence>
<evidence type="ECO:0000259" key="12">
    <source>
        <dbReference type="Pfam" id="PF00465"/>
    </source>
</evidence>
<dbReference type="InterPro" id="IPR018211">
    <property type="entry name" value="ADH_Fe_CS"/>
</dbReference>
<reference evidence="13" key="1">
    <citation type="submission" date="2023-05" db="EMBL/GenBank/DDBJ databases">
        <title>Comparative genomics of Bacillaceae isolates and their secondary metabolite potential.</title>
        <authorList>
            <person name="Song L."/>
            <person name="Nielsen L.J."/>
            <person name="Mohite O."/>
            <person name="Xu X."/>
            <person name="Weber T."/>
            <person name="Kovacs A.T."/>
        </authorList>
    </citation>
    <scope>NUCLEOTIDE SEQUENCE</scope>
    <source>
        <strain evidence="13">LY1</strain>
    </source>
</reference>
<evidence type="ECO:0000256" key="10">
    <source>
        <dbReference type="PIRSR" id="PIRSR000112-2"/>
    </source>
</evidence>
<dbReference type="PROSITE" id="PS00913">
    <property type="entry name" value="ADH_IRON_1"/>
    <property type="match status" value="1"/>
</dbReference>